<evidence type="ECO:0000313" key="4">
    <source>
        <dbReference type="Proteomes" id="UP000515873"/>
    </source>
</evidence>
<name>A0A7G8Q6N6_9GAMM</name>
<evidence type="ECO:0000259" key="2">
    <source>
        <dbReference type="Pfam" id="PF13226"/>
    </source>
</evidence>
<dbReference type="RefSeq" id="WP_187057895.1">
    <property type="nucleotide sequence ID" value="NZ_CP060412.1"/>
</dbReference>
<dbReference type="Pfam" id="PF13226">
    <property type="entry name" value="DUF4034"/>
    <property type="match status" value="1"/>
</dbReference>
<dbReference type="InterPro" id="IPR025115">
    <property type="entry name" value="DUF4034"/>
</dbReference>
<dbReference type="AlphaFoldDB" id="A0A7G8Q6N6"/>
<sequence>MRLMRLEGASRNAALLCFMTFALSGGAVAGPQLLAPTTMKVKPQSASVTQEAADPFTVFTPQDMKAFVAAAAKADALKDPMKRCLDFPDPPGSHWSREGITAYCRYIQQPTISLEEFDRLISGGHARELDQRLASWEADPKMHPAAFRKFLMENFRFGDAARQVLIESWKQQSPDSAYAYALSGWNYENLGWAARGDARGADTPQAKMDAMDKLMERARGDFDKAVRLNPRLSAAYAGMISLGTPIGDHDYVAQAVKQGLQAKADKFPIVIQLATYTATRWYGTPAARQWLLSQVEQSIAQEPLLHVVRPLMSAYEAEIDHKDPVGGDWTVYRRVFDDVATTSLLKEAGLAALRHRQYSVAYVYLSESERSDTSDQEVTDGRAQALSFVDQGAADH</sequence>
<dbReference type="EMBL" id="CP060412">
    <property type="protein sequence ID" value="QNK02444.1"/>
    <property type="molecule type" value="Genomic_DNA"/>
</dbReference>
<feature type="domain" description="DUF4034" evidence="2">
    <location>
        <begin position="128"/>
        <end position="281"/>
    </location>
</feature>
<dbReference type="KEGG" id="dtl:H8F01_04685"/>
<keyword evidence="4" id="KW-1185">Reference proteome</keyword>
<evidence type="ECO:0000313" key="3">
    <source>
        <dbReference type="EMBL" id="QNK02444.1"/>
    </source>
</evidence>
<proteinExistence type="predicted"/>
<evidence type="ECO:0000256" key="1">
    <source>
        <dbReference type="SAM" id="SignalP"/>
    </source>
</evidence>
<feature type="chain" id="PRO_5028877578" evidence="1">
    <location>
        <begin position="30"/>
        <end position="396"/>
    </location>
</feature>
<organism evidence="3 4">
    <name type="scientific">Dyella telluris</name>
    <dbReference type="NCBI Taxonomy" id="2763498"/>
    <lineage>
        <taxon>Bacteria</taxon>
        <taxon>Pseudomonadati</taxon>
        <taxon>Pseudomonadota</taxon>
        <taxon>Gammaproteobacteria</taxon>
        <taxon>Lysobacterales</taxon>
        <taxon>Rhodanobacteraceae</taxon>
        <taxon>Dyella</taxon>
    </lineage>
</organism>
<reference evidence="3 4" key="1">
    <citation type="submission" date="2020-08" db="EMBL/GenBank/DDBJ databases">
        <title>Dyella sp. G9 isolated from forest soil.</title>
        <authorList>
            <person name="Fu J."/>
            <person name="Qiu L."/>
        </authorList>
    </citation>
    <scope>NUCLEOTIDE SEQUENCE [LARGE SCALE GENOMIC DNA]</scope>
    <source>
        <strain evidence="3 4">G9</strain>
    </source>
</reference>
<gene>
    <name evidence="3" type="ORF">H8F01_04685</name>
</gene>
<accession>A0A7G8Q6N6</accession>
<feature type="signal peptide" evidence="1">
    <location>
        <begin position="1"/>
        <end position="29"/>
    </location>
</feature>
<protein>
    <submittedName>
        <fullName evidence="3">DUF4034 domain-containing protein</fullName>
    </submittedName>
</protein>
<keyword evidence="1" id="KW-0732">Signal</keyword>
<dbReference type="Proteomes" id="UP000515873">
    <property type="component" value="Chromosome"/>
</dbReference>